<gene>
    <name evidence="2" type="ORF">RIF25_06815</name>
</gene>
<dbReference type="PANTHER" id="PTHR43792:SF1">
    <property type="entry name" value="N-ACETYLTRANSFERASE DOMAIN-CONTAINING PROTEIN"/>
    <property type="match status" value="1"/>
</dbReference>
<dbReference type="GO" id="GO:0016747">
    <property type="term" value="F:acyltransferase activity, transferring groups other than amino-acyl groups"/>
    <property type="evidence" value="ECO:0007669"/>
    <property type="project" value="InterPro"/>
</dbReference>
<dbReference type="AlphaFoldDB" id="A0AAE4JY15"/>
<evidence type="ECO:0000313" key="3">
    <source>
        <dbReference type="Proteomes" id="UP001268256"/>
    </source>
</evidence>
<dbReference type="PROSITE" id="PS51186">
    <property type="entry name" value="GNAT"/>
    <property type="match status" value="1"/>
</dbReference>
<dbReference type="InterPro" id="IPR051531">
    <property type="entry name" value="N-acetyltransferase"/>
</dbReference>
<dbReference type="Pfam" id="PF13302">
    <property type="entry name" value="Acetyltransf_3"/>
    <property type="match status" value="1"/>
</dbReference>
<sequence length="157" mass="17984">MTLADSQDLLLVFSDPEVMKFYPQPFDDEMTQTWINHNLQRYRNHGFGLWALVLKENNKVIGDCGLVLQNVDGIEKVEVGFHIQRQLWGQGLATEAAQACCQYGFNQLQLKQLVCLIHPQNLASRRVAEKIGMNLVTAEITWQDQKVCIYEMNCCHA</sequence>
<proteinExistence type="predicted"/>
<dbReference type="PANTHER" id="PTHR43792">
    <property type="entry name" value="GNAT FAMILY, PUTATIVE (AFU_ORTHOLOGUE AFUA_3G00765)-RELATED-RELATED"/>
    <property type="match status" value="1"/>
</dbReference>
<dbReference type="RefSeq" id="WP_322877792.1">
    <property type="nucleotide sequence ID" value="NZ_JAVMIP010000004.1"/>
</dbReference>
<dbReference type="EMBL" id="JAVMIP010000004">
    <property type="protein sequence ID" value="MDS3860519.1"/>
    <property type="molecule type" value="Genomic_DNA"/>
</dbReference>
<dbReference type="Proteomes" id="UP001268256">
    <property type="component" value="Unassembled WGS sequence"/>
</dbReference>
<dbReference type="SUPFAM" id="SSF55729">
    <property type="entry name" value="Acyl-CoA N-acyltransferases (Nat)"/>
    <property type="match status" value="1"/>
</dbReference>
<comment type="caution">
    <text evidence="2">The sequence shown here is derived from an EMBL/GenBank/DDBJ whole genome shotgun (WGS) entry which is preliminary data.</text>
</comment>
<name>A0AAE4JY15_9CYAN</name>
<dbReference type="InterPro" id="IPR000182">
    <property type="entry name" value="GNAT_dom"/>
</dbReference>
<dbReference type="InterPro" id="IPR016181">
    <property type="entry name" value="Acyl_CoA_acyltransferase"/>
</dbReference>
<organism evidence="2 3">
    <name type="scientific">Pseudocalidococcus azoricus BACA0444</name>
    <dbReference type="NCBI Taxonomy" id="2918990"/>
    <lineage>
        <taxon>Bacteria</taxon>
        <taxon>Bacillati</taxon>
        <taxon>Cyanobacteriota</taxon>
        <taxon>Cyanophyceae</taxon>
        <taxon>Acaryochloridales</taxon>
        <taxon>Thermosynechococcaceae</taxon>
        <taxon>Pseudocalidococcus</taxon>
        <taxon>Pseudocalidococcus azoricus</taxon>
    </lineage>
</organism>
<reference evidence="3" key="1">
    <citation type="submission" date="2023-07" db="EMBL/GenBank/DDBJ databases">
        <authorList>
            <person name="Luz R."/>
            <person name="Cordeiro R."/>
            <person name="Fonseca A."/>
            <person name="Goncalves V."/>
        </authorList>
    </citation>
    <scope>NUCLEOTIDE SEQUENCE [LARGE SCALE GENOMIC DNA]</scope>
    <source>
        <strain evidence="3">BACA0444</strain>
    </source>
</reference>
<dbReference type="Gene3D" id="3.40.630.30">
    <property type="match status" value="1"/>
</dbReference>
<evidence type="ECO:0000259" key="1">
    <source>
        <dbReference type="PROSITE" id="PS51186"/>
    </source>
</evidence>
<keyword evidence="3" id="KW-1185">Reference proteome</keyword>
<feature type="domain" description="N-acetyltransferase" evidence="1">
    <location>
        <begin position="1"/>
        <end position="155"/>
    </location>
</feature>
<evidence type="ECO:0000313" key="2">
    <source>
        <dbReference type="EMBL" id="MDS3860519.1"/>
    </source>
</evidence>
<accession>A0AAE4JY15</accession>
<protein>
    <submittedName>
        <fullName evidence="2">GNAT family N-acetyltransferase</fullName>
    </submittedName>
</protein>